<evidence type="ECO:0000259" key="18">
    <source>
        <dbReference type="Pfam" id="PF02873"/>
    </source>
</evidence>
<evidence type="ECO:0000313" key="20">
    <source>
        <dbReference type="Proteomes" id="UP000441717"/>
    </source>
</evidence>
<dbReference type="HAMAP" id="MF_00037">
    <property type="entry name" value="MurB"/>
    <property type="match status" value="1"/>
</dbReference>
<dbReference type="PANTHER" id="PTHR21071:SF4">
    <property type="entry name" value="UDP-N-ACETYLENOLPYRUVOYLGLUCOSAMINE REDUCTASE"/>
    <property type="match status" value="1"/>
</dbReference>
<sequence>LEFTAGIPGTVGGAVVMNAGASGAAMDGLVREITVMDTGGNLSRLPASALGFGYRTSNLQHSSLVVVEVVCEGVARDPALIRAGMVEKLALRRATQPLAHPSAGSVFKNPPGKAAGWLIEQAGGKGLQQGDARVSDVHANFIVNLGRATARDVEGLIRRVRQLVYERFGLLLTLEIQVLGED</sequence>
<dbReference type="UniPathway" id="UPA00219"/>
<dbReference type="Gene3D" id="3.90.78.10">
    <property type="entry name" value="UDP-N-acetylenolpyruvoylglucosamine reductase, C-terminal domain"/>
    <property type="match status" value="1"/>
</dbReference>
<dbReference type="AlphaFoldDB" id="A0A6N7IU13"/>
<keyword evidence="9" id="KW-0274">FAD</keyword>
<dbReference type="InterPro" id="IPR036318">
    <property type="entry name" value="FAD-bd_PCMH-like_sf"/>
</dbReference>
<keyword evidence="8" id="KW-0285">Flavoprotein</keyword>
<dbReference type="GO" id="GO:0008360">
    <property type="term" value="P:regulation of cell shape"/>
    <property type="evidence" value="ECO:0007669"/>
    <property type="project" value="UniProtKB-KW"/>
</dbReference>
<dbReference type="PANTHER" id="PTHR21071">
    <property type="entry name" value="UDP-N-ACETYLENOLPYRUVOYLGLUCOSAMINE REDUCTASE"/>
    <property type="match status" value="1"/>
</dbReference>
<evidence type="ECO:0000256" key="5">
    <source>
        <dbReference type="ARBA" id="ARBA00012518"/>
    </source>
</evidence>
<gene>
    <name evidence="19" type="primary">murB</name>
    <name evidence="19" type="ORF">GFC01_15075</name>
</gene>
<dbReference type="OrthoDB" id="9804753at2"/>
<keyword evidence="15" id="KW-0961">Cell wall biogenesis/degradation</keyword>
<evidence type="ECO:0000256" key="7">
    <source>
        <dbReference type="ARBA" id="ARBA00022618"/>
    </source>
</evidence>
<dbReference type="InterPro" id="IPR011601">
    <property type="entry name" value="MurB_C"/>
</dbReference>
<evidence type="ECO:0000256" key="11">
    <source>
        <dbReference type="ARBA" id="ARBA00022960"/>
    </source>
</evidence>
<organism evidence="19 20">
    <name type="scientific">Desulfofundulus thermobenzoicus</name>
    <dbReference type="NCBI Taxonomy" id="29376"/>
    <lineage>
        <taxon>Bacteria</taxon>
        <taxon>Bacillati</taxon>
        <taxon>Bacillota</taxon>
        <taxon>Clostridia</taxon>
        <taxon>Eubacteriales</taxon>
        <taxon>Peptococcaceae</taxon>
        <taxon>Desulfofundulus</taxon>
    </lineage>
</organism>
<protein>
    <recommendedName>
        <fullName evidence="5 17">UDP-N-acetylmuramate dehydrogenase</fullName>
        <ecNumber evidence="5 17">1.3.1.98</ecNumber>
    </recommendedName>
</protein>
<keyword evidence="20" id="KW-1185">Reference proteome</keyword>
<evidence type="ECO:0000256" key="14">
    <source>
        <dbReference type="ARBA" id="ARBA00023306"/>
    </source>
</evidence>
<evidence type="ECO:0000256" key="10">
    <source>
        <dbReference type="ARBA" id="ARBA00022857"/>
    </source>
</evidence>
<comment type="function">
    <text evidence="2">Cell wall formation.</text>
</comment>
<evidence type="ECO:0000256" key="13">
    <source>
        <dbReference type="ARBA" id="ARBA00023002"/>
    </source>
</evidence>
<dbReference type="SUPFAM" id="SSF56194">
    <property type="entry name" value="Uridine diphospho-N-Acetylenolpyruvylglucosamine reductase, MurB, C-terminal domain"/>
    <property type="match status" value="1"/>
</dbReference>
<comment type="cofactor">
    <cofactor evidence="1">
        <name>FAD</name>
        <dbReference type="ChEBI" id="CHEBI:57692"/>
    </cofactor>
</comment>
<dbReference type="RefSeq" id="WP_152948025.1">
    <property type="nucleotide sequence ID" value="NZ_WHYR01000055.1"/>
</dbReference>
<dbReference type="InterPro" id="IPR016169">
    <property type="entry name" value="FAD-bd_PCMH_sub2"/>
</dbReference>
<evidence type="ECO:0000256" key="8">
    <source>
        <dbReference type="ARBA" id="ARBA00022630"/>
    </source>
</evidence>
<evidence type="ECO:0000256" key="15">
    <source>
        <dbReference type="ARBA" id="ARBA00023316"/>
    </source>
</evidence>
<keyword evidence="6" id="KW-0963">Cytoplasm</keyword>
<proteinExistence type="inferred from homology"/>
<dbReference type="EC" id="1.3.1.98" evidence="5 17"/>
<dbReference type="GO" id="GO:0005829">
    <property type="term" value="C:cytosol"/>
    <property type="evidence" value="ECO:0007669"/>
    <property type="project" value="TreeGrafter"/>
</dbReference>
<dbReference type="InterPro" id="IPR003170">
    <property type="entry name" value="MurB"/>
</dbReference>
<keyword evidence="7" id="KW-0132">Cell division</keyword>
<evidence type="ECO:0000256" key="16">
    <source>
        <dbReference type="ARBA" id="ARBA00048914"/>
    </source>
</evidence>
<evidence type="ECO:0000256" key="4">
    <source>
        <dbReference type="ARBA" id="ARBA00004752"/>
    </source>
</evidence>
<dbReference type="Gene3D" id="3.30.465.10">
    <property type="match status" value="1"/>
</dbReference>
<evidence type="ECO:0000256" key="3">
    <source>
        <dbReference type="ARBA" id="ARBA00004496"/>
    </source>
</evidence>
<accession>A0A6N7IU13</accession>
<keyword evidence="10" id="KW-0521">NADP</keyword>
<dbReference type="GO" id="GO:0009252">
    <property type="term" value="P:peptidoglycan biosynthetic process"/>
    <property type="evidence" value="ECO:0007669"/>
    <property type="project" value="UniProtKB-UniRule"/>
</dbReference>
<dbReference type="GO" id="GO:0071555">
    <property type="term" value="P:cell wall organization"/>
    <property type="evidence" value="ECO:0007669"/>
    <property type="project" value="UniProtKB-KW"/>
</dbReference>
<dbReference type="SUPFAM" id="SSF56176">
    <property type="entry name" value="FAD-binding/transporter-associated domain-like"/>
    <property type="match status" value="1"/>
</dbReference>
<comment type="subcellular location">
    <subcellularLocation>
        <location evidence="3">Cytoplasm</location>
    </subcellularLocation>
</comment>
<dbReference type="GO" id="GO:0008762">
    <property type="term" value="F:UDP-N-acetylmuramate dehydrogenase activity"/>
    <property type="evidence" value="ECO:0007669"/>
    <property type="project" value="UniProtKB-UniRule"/>
</dbReference>
<dbReference type="Proteomes" id="UP000441717">
    <property type="component" value="Unassembled WGS sequence"/>
</dbReference>
<dbReference type="Pfam" id="PF02873">
    <property type="entry name" value="MurB_C"/>
    <property type="match status" value="1"/>
</dbReference>
<feature type="non-terminal residue" evidence="19">
    <location>
        <position position="1"/>
    </location>
</feature>
<dbReference type="InterPro" id="IPR036635">
    <property type="entry name" value="MurB_C_sf"/>
</dbReference>
<name>A0A6N7IU13_9FIRM</name>
<evidence type="ECO:0000256" key="17">
    <source>
        <dbReference type="NCBIfam" id="TIGR00179"/>
    </source>
</evidence>
<evidence type="ECO:0000256" key="12">
    <source>
        <dbReference type="ARBA" id="ARBA00022984"/>
    </source>
</evidence>
<keyword evidence="11" id="KW-0133">Cell shape</keyword>
<keyword evidence="13 19" id="KW-0560">Oxidoreductase</keyword>
<evidence type="ECO:0000256" key="1">
    <source>
        <dbReference type="ARBA" id="ARBA00001974"/>
    </source>
</evidence>
<comment type="pathway">
    <text evidence="4">Cell wall biogenesis; peptidoglycan biosynthesis.</text>
</comment>
<evidence type="ECO:0000256" key="2">
    <source>
        <dbReference type="ARBA" id="ARBA00003921"/>
    </source>
</evidence>
<evidence type="ECO:0000256" key="6">
    <source>
        <dbReference type="ARBA" id="ARBA00022490"/>
    </source>
</evidence>
<dbReference type="NCBIfam" id="TIGR00179">
    <property type="entry name" value="murB"/>
    <property type="match status" value="1"/>
</dbReference>
<evidence type="ECO:0000256" key="9">
    <source>
        <dbReference type="ARBA" id="ARBA00022827"/>
    </source>
</evidence>
<reference evidence="19 20" key="1">
    <citation type="submission" date="2019-10" db="EMBL/GenBank/DDBJ databases">
        <title>Comparative genomics of sulfur disproportionating microorganisms.</title>
        <authorList>
            <person name="Ward L.M."/>
            <person name="Bertran E."/>
            <person name="Johnston D."/>
        </authorList>
    </citation>
    <scope>NUCLEOTIDE SEQUENCE [LARGE SCALE GENOMIC DNA]</scope>
    <source>
        <strain evidence="19 20">DSM 14055</strain>
    </source>
</reference>
<feature type="domain" description="UDP-N-acetylenolpyruvoylglucosamine reductase C-terminal" evidence="18">
    <location>
        <begin position="81"/>
        <end position="178"/>
    </location>
</feature>
<keyword evidence="12" id="KW-0573">Peptidoglycan synthesis</keyword>
<comment type="catalytic activity">
    <reaction evidence="16">
        <text>UDP-N-acetyl-alpha-D-muramate + NADP(+) = UDP-N-acetyl-3-O-(1-carboxyvinyl)-alpha-D-glucosamine + NADPH + H(+)</text>
        <dbReference type="Rhea" id="RHEA:12248"/>
        <dbReference type="ChEBI" id="CHEBI:15378"/>
        <dbReference type="ChEBI" id="CHEBI:57783"/>
        <dbReference type="ChEBI" id="CHEBI:58349"/>
        <dbReference type="ChEBI" id="CHEBI:68483"/>
        <dbReference type="ChEBI" id="CHEBI:70757"/>
        <dbReference type="EC" id="1.3.1.98"/>
    </reaction>
</comment>
<keyword evidence="14" id="KW-0131">Cell cycle</keyword>
<dbReference type="GO" id="GO:0051301">
    <property type="term" value="P:cell division"/>
    <property type="evidence" value="ECO:0007669"/>
    <property type="project" value="UniProtKB-KW"/>
</dbReference>
<dbReference type="GO" id="GO:0050660">
    <property type="term" value="F:flavin adenine dinucleotide binding"/>
    <property type="evidence" value="ECO:0007669"/>
    <property type="project" value="InterPro"/>
</dbReference>
<dbReference type="EMBL" id="WHYR01000055">
    <property type="protein sequence ID" value="MQL53560.1"/>
    <property type="molecule type" value="Genomic_DNA"/>
</dbReference>
<comment type="caution">
    <text evidence="19">The sequence shown here is derived from an EMBL/GenBank/DDBJ whole genome shotgun (WGS) entry which is preliminary data.</text>
</comment>
<evidence type="ECO:0000313" key="19">
    <source>
        <dbReference type="EMBL" id="MQL53560.1"/>
    </source>
</evidence>